<feature type="compositionally biased region" description="Polar residues" evidence="1">
    <location>
        <begin position="49"/>
        <end position="58"/>
    </location>
</feature>
<proteinExistence type="predicted"/>
<feature type="compositionally biased region" description="Low complexity" evidence="1">
    <location>
        <begin position="27"/>
        <end position="48"/>
    </location>
</feature>
<keyword evidence="3" id="KW-1185">Reference proteome</keyword>
<evidence type="ECO:0000313" key="2">
    <source>
        <dbReference type="EMBL" id="MED6158235.1"/>
    </source>
</evidence>
<feature type="compositionally biased region" description="Basic and acidic residues" evidence="1">
    <location>
        <begin position="73"/>
        <end position="85"/>
    </location>
</feature>
<dbReference type="Proteomes" id="UP001341840">
    <property type="component" value="Unassembled WGS sequence"/>
</dbReference>
<feature type="compositionally biased region" description="Basic and acidic residues" evidence="1">
    <location>
        <begin position="1"/>
        <end position="10"/>
    </location>
</feature>
<gene>
    <name evidence="2" type="ORF">PIB30_030982</name>
</gene>
<dbReference type="EMBL" id="JASCZI010120960">
    <property type="protein sequence ID" value="MED6158235.1"/>
    <property type="molecule type" value="Genomic_DNA"/>
</dbReference>
<sequence length="345" mass="37546">MKRTKLDDLMAKMADPSRMGPRAVLPTSSPSATATAAAASASTAAGSTHVESSSQVPSAPTAFETHRTKKQSSKRDRAKVVKLEGEEGLQEDPAADLQQKRQKKKAKVDDAFEKALGNDSAWEHDVNPLKVAFPKSFNYRKALNASLTSAPVGVETSLGAKVKAEKELSVALDQIEVLKGEKDSALLYLPLKEKVDDLDDQLSERSAEYRSALDRIALLEEDNRVFKTQFESSQLSLEEENKRSEAAEKQLGSEVTVMCQETLDICLDQVSHICLGVDFSAITLKSRWDPKGRRIFVPQESEVEEERPQVEEVVPGQHPGVTTQGSQPAVGDVAGVSGECPTENL</sequence>
<evidence type="ECO:0000313" key="3">
    <source>
        <dbReference type="Proteomes" id="UP001341840"/>
    </source>
</evidence>
<protein>
    <submittedName>
        <fullName evidence="2">Uncharacterized protein</fullName>
    </submittedName>
</protein>
<comment type="caution">
    <text evidence="2">The sequence shown here is derived from an EMBL/GenBank/DDBJ whole genome shotgun (WGS) entry which is preliminary data.</text>
</comment>
<feature type="region of interest" description="Disordered" evidence="1">
    <location>
        <begin position="1"/>
        <end position="103"/>
    </location>
</feature>
<reference evidence="2 3" key="1">
    <citation type="journal article" date="2023" name="Plants (Basel)">
        <title>Bridging the Gap: Combining Genomics and Transcriptomics Approaches to Understand Stylosanthes scabra, an Orphan Legume from the Brazilian Caatinga.</title>
        <authorList>
            <person name="Ferreira-Neto J.R.C."/>
            <person name="da Silva M.D."/>
            <person name="Binneck E."/>
            <person name="de Melo N.F."/>
            <person name="da Silva R.H."/>
            <person name="de Melo A.L.T.M."/>
            <person name="Pandolfi V."/>
            <person name="Bustamante F.O."/>
            <person name="Brasileiro-Vidal A.C."/>
            <person name="Benko-Iseppon A.M."/>
        </authorList>
    </citation>
    <scope>NUCLEOTIDE SEQUENCE [LARGE SCALE GENOMIC DNA]</scope>
    <source>
        <tissue evidence="2">Leaves</tissue>
    </source>
</reference>
<feature type="region of interest" description="Disordered" evidence="1">
    <location>
        <begin position="300"/>
        <end position="345"/>
    </location>
</feature>
<evidence type="ECO:0000256" key="1">
    <source>
        <dbReference type="SAM" id="MobiDB-lite"/>
    </source>
</evidence>
<organism evidence="2 3">
    <name type="scientific">Stylosanthes scabra</name>
    <dbReference type="NCBI Taxonomy" id="79078"/>
    <lineage>
        <taxon>Eukaryota</taxon>
        <taxon>Viridiplantae</taxon>
        <taxon>Streptophyta</taxon>
        <taxon>Embryophyta</taxon>
        <taxon>Tracheophyta</taxon>
        <taxon>Spermatophyta</taxon>
        <taxon>Magnoliopsida</taxon>
        <taxon>eudicotyledons</taxon>
        <taxon>Gunneridae</taxon>
        <taxon>Pentapetalae</taxon>
        <taxon>rosids</taxon>
        <taxon>fabids</taxon>
        <taxon>Fabales</taxon>
        <taxon>Fabaceae</taxon>
        <taxon>Papilionoideae</taxon>
        <taxon>50 kb inversion clade</taxon>
        <taxon>dalbergioids sensu lato</taxon>
        <taxon>Dalbergieae</taxon>
        <taxon>Pterocarpus clade</taxon>
        <taxon>Stylosanthes</taxon>
    </lineage>
</organism>
<name>A0ABU6UAI1_9FABA</name>
<accession>A0ABU6UAI1</accession>